<accession>A0ACC1HP61</accession>
<evidence type="ECO:0000313" key="1">
    <source>
        <dbReference type="EMBL" id="KAJ1678335.1"/>
    </source>
</evidence>
<organism evidence="1 2">
    <name type="scientific">Spiromyces aspiralis</name>
    <dbReference type="NCBI Taxonomy" id="68401"/>
    <lineage>
        <taxon>Eukaryota</taxon>
        <taxon>Fungi</taxon>
        <taxon>Fungi incertae sedis</taxon>
        <taxon>Zoopagomycota</taxon>
        <taxon>Kickxellomycotina</taxon>
        <taxon>Kickxellomycetes</taxon>
        <taxon>Kickxellales</taxon>
        <taxon>Kickxellaceae</taxon>
        <taxon>Spiromyces</taxon>
    </lineage>
</organism>
<protein>
    <submittedName>
        <fullName evidence="1">Transcription factor iws1</fullName>
    </submittedName>
</protein>
<keyword evidence="2" id="KW-1185">Reference proteome</keyword>
<proteinExistence type="predicted"/>
<dbReference type="Proteomes" id="UP001145114">
    <property type="component" value="Unassembled WGS sequence"/>
</dbReference>
<gene>
    <name evidence="1" type="primary">IWS1</name>
    <name evidence="1" type="ORF">EV182_004263</name>
</gene>
<comment type="caution">
    <text evidence="1">The sequence shown here is derived from an EMBL/GenBank/DDBJ whole genome shotgun (WGS) entry which is preliminary data.</text>
</comment>
<evidence type="ECO:0000313" key="2">
    <source>
        <dbReference type="Proteomes" id="UP001145114"/>
    </source>
</evidence>
<name>A0ACC1HP61_9FUNG</name>
<dbReference type="EMBL" id="JAMZIH010001270">
    <property type="protein sequence ID" value="KAJ1678335.1"/>
    <property type="molecule type" value="Genomic_DNA"/>
</dbReference>
<sequence length="286" mass="32557">MHARAYIVEIEALNRQIDSLLKSKRPARKRKGDDIGLEQDESVQLFKESMIKASERDHEDHQDHLPAIHKLQLLPYVSRELNKPDLHEVFLDNNILTAFRLWLEPFEDGALPSIDIQNTLLELMLKMPIQTDHLRSSGVGKVVLFMSKCPRLSVKTRRMAEQLVQNWSRPILRRSKDYRHRTFRQITVGDNAGHGGPGSMFPSQRLAPPAGPSDDFQHGPVQVQSTGGTGGQASFARIPRRNALSYDVVPTISTATMQNATKSYGTQQMPSRYRNLREKMLQKSKR</sequence>
<reference evidence="1" key="1">
    <citation type="submission" date="2022-06" db="EMBL/GenBank/DDBJ databases">
        <title>Phylogenomic reconstructions and comparative analyses of Kickxellomycotina fungi.</title>
        <authorList>
            <person name="Reynolds N.K."/>
            <person name="Stajich J.E."/>
            <person name="Barry K."/>
            <person name="Grigoriev I.V."/>
            <person name="Crous P."/>
            <person name="Smith M.E."/>
        </authorList>
    </citation>
    <scope>NUCLEOTIDE SEQUENCE</scope>
    <source>
        <strain evidence="1">RSA 2271</strain>
    </source>
</reference>